<dbReference type="GO" id="GO:0004030">
    <property type="term" value="F:aldehyde dehydrogenase [NAD(P)+] activity"/>
    <property type="evidence" value="ECO:0007669"/>
    <property type="project" value="UniProtKB-ARBA"/>
</dbReference>
<dbReference type="SUPFAM" id="SSF53720">
    <property type="entry name" value="ALDH-like"/>
    <property type="match status" value="1"/>
</dbReference>
<dbReference type="Gene3D" id="3.40.309.10">
    <property type="entry name" value="Aldehyde Dehydrogenase, Chain A, domain 2"/>
    <property type="match status" value="1"/>
</dbReference>
<gene>
    <name evidence="6" type="ORF">BCR37DRAFT_381061</name>
</gene>
<evidence type="ECO:0000313" key="6">
    <source>
        <dbReference type="EMBL" id="ORY80394.1"/>
    </source>
</evidence>
<dbReference type="Proteomes" id="UP000193685">
    <property type="component" value="Unassembled WGS sequence"/>
</dbReference>
<evidence type="ECO:0000313" key="7">
    <source>
        <dbReference type="Proteomes" id="UP000193685"/>
    </source>
</evidence>
<evidence type="ECO:0000256" key="2">
    <source>
        <dbReference type="ARBA" id="ARBA00023002"/>
    </source>
</evidence>
<dbReference type="Gene3D" id="3.40.605.10">
    <property type="entry name" value="Aldehyde Dehydrogenase, Chain A, domain 1"/>
    <property type="match status" value="1"/>
</dbReference>
<dbReference type="EMBL" id="MCFI01000013">
    <property type="protein sequence ID" value="ORY80394.1"/>
    <property type="molecule type" value="Genomic_DNA"/>
</dbReference>
<reference evidence="6 7" key="1">
    <citation type="submission" date="2016-07" db="EMBL/GenBank/DDBJ databases">
        <title>Pervasive Adenine N6-methylation of Active Genes in Fungi.</title>
        <authorList>
            <consortium name="DOE Joint Genome Institute"/>
            <person name="Mondo S.J."/>
            <person name="Dannebaum R.O."/>
            <person name="Kuo R.C."/>
            <person name="Labutti K."/>
            <person name="Haridas S."/>
            <person name="Kuo A."/>
            <person name="Salamov A."/>
            <person name="Ahrendt S.R."/>
            <person name="Lipzen A."/>
            <person name="Sullivan W."/>
            <person name="Andreopoulos W.B."/>
            <person name="Clum A."/>
            <person name="Lindquist E."/>
            <person name="Daum C."/>
            <person name="Ramamoorthy G.K."/>
            <person name="Gryganskyi A."/>
            <person name="Culley D."/>
            <person name="Magnuson J.K."/>
            <person name="James T.Y."/>
            <person name="O'Malley M.A."/>
            <person name="Stajich J.E."/>
            <person name="Spatafora J.W."/>
            <person name="Visel A."/>
            <person name="Grigoriev I.V."/>
        </authorList>
    </citation>
    <scope>NUCLEOTIDE SEQUENCE [LARGE SCALE GENOMIC DNA]</scope>
    <source>
        <strain evidence="6 7">12-1054</strain>
    </source>
</reference>
<evidence type="ECO:0000256" key="3">
    <source>
        <dbReference type="PROSITE-ProRule" id="PRU10007"/>
    </source>
</evidence>
<dbReference type="RefSeq" id="XP_040724282.1">
    <property type="nucleotide sequence ID" value="XM_040869606.1"/>
</dbReference>
<evidence type="ECO:0000259" key="5">
    <source>
        <dbReference type="Pfam" id="PF00171"/>
    </source>
</evidence>
<protein>
    <submittedName>
        <fullName evidence="6">Aldehyde dehydrogenase domain-containing protein</fullName>
    </submittedName>
</protein>
<dbReference type="InterPro" id="IPR015590">
    <property type="entry name" value="Aldehyde_DH_dom"/>
</dbReference>
<dbReference type="PANTHER" id="PTHR11699">
    <property type="entry name" value="ALDEHYDE DEHYDROGENASE-RELATED"/>
    <property type="match status" value="1"/>
</dbReference>
<dbReference type="GO" id="GO:0046394">
    <property type="term" value="P:carboxylic acid biosynthetic process"/>
    <property type="evidence" value="ECO:0007669"/>
    <property type="project" value="UniProtKB-ARBA"/>
</dbReference>
<dbReference type="CDD" id="cd07091">
    <property type="entry name" value="ALDH_F1-2_Ald2-like"/>
    <property type="match status" value="1"/>
</dbReference>
<dbReference type="PROSITE" id="PS00687">
    <property type="entry name" value="ALDEHYDE_DEHYDR_GLU"/>
    <property type="match status" value="1"/>
</dbReference>
<dbReference type="InterPro" id="IPR016161">
    <property type="entry name" value="Ald_DH/histidinol_DH"/>
</dbReference>
<dbReference type="FunFam" id="3.40.605.10:FF:000026">
    <property type="entry name" value="Aldehyde dehydrogenase, putative"/>
    <property type="match status" value="1"/>
</dbReference>
<dbReference type="FunFam" id="3.40.309.10:FF:000012">
    <property type="entry name" value="Betaine aldehyde dehydrogenase"/>
    <property type="match status" value="1"/>
</dbReference>
<keyword evidence="2 4" id="KW-0560">Oxidoreductase</keyword>
<feature type="domain" description="Aldehyde dehydrogenase" evidence="5">
    <location>
        <begin position="26"/>
        <end position="488"/>
    </location>
</feature>
<dbReference type="OrthoDB" id="310895at2759"/>
<dbReference type="AlphaFoldDB" id="A0A1Y2FAC0"/>
<dbReference type="InterPro" id="IPR029510">
    <property type="entry name" value="Ald_DH_CS_GLU"/>
</dbReference>
<dbReference type="OMA" id="ILMGAWK"/>
<organism evidence="6 7">
    <name type="scientific">Protomyces lactucae-debilis</name>
    <dbReference type="NCBI Taxonomy" id="2754530"/>
    <lineage>
        <taxon>Eukaryota</taxon>
        <taxon>Fungi</taxon>
        <taxon>Dikarya</taxon>
        <taxon>Ascomycota</taxon>
        <taxon>Taphrinomycotina</taxon>
        <taxon>Taphrinomycetes</taxon>
        <taxon>Taphrinales</taxon>
        <taxon>Protomycetaceae</taxon>
        <taxon>Protomyces</taxon>
    </lineage>
</organism>
<dbReference type="STRING" id="56484.A0A1Y2FAC0"/>
<dbReference type="FunFam" id="3.40.605.10:FF:000050">
    <property type="entry name" value="Aldehyde dehydrogenase, mitochondrial"/>
    <property type="match status" value="1"/>
</dbReference>
<dbReference type="InterPro" id="IPR016162">
    <property type="entry name" value="Ald_DH_N"/>
</dbReference>
<accession>A0A1Y2FAC0</accession>
<sequence length="496" mass="53755">MSFIEIKLPSGKSYTQPTGLFINNKFVDAKSAQTFATFDPATGREICQVAAAQKEDVDDAVAAAKDCFENVMEMMDPSERGRLLYRFSDAIEANKDILAAIESLDGGKPLHIVQSDDLTEVLGVLRYYAGWADKIHGKHMDTGPGKLTYTVHEPIGVCGQIIPFNFPLSMLSWKLAPAIATGNTVVLKVADQTPLSALYLCNLIKDIFPAGAINVLSGQGDPAGTSLVAHPDVRKIAFTGSTAVGRQVMKACADSPIIKKVTLELGGKSPLIVAKDANLEQAAKWAHSGMFYNNAQVCSATTRILVDESVYDAFSKLFVEQTSKARVGQPSDLETFQGPQISAKQHDKILEYVESGKQEGADVLLDGGKSQQTEGYFIDPVIFGNVKPDMRISREEIFGPVAVLTPFTSMEEAIQMANDTSYGLGAAIFSESIRTANKVARKLKAGQVWINCTNVCPWQVPFGGYKSSGIGRELGEYALSNYTEVKSVIVWLDEDI</sequence>
<proteinExistence type="inferred from homology"/>
<dbReference type="InterPro" id="IPR016163">
    <property type="entry name" value="Ald_DH_C"/>
</dbReference>
<comment type="caution">
    <text evidence="6">The sequence shown here is derived from an EMBL/GenBank/DDBJ whole genome shotgun (WGS) entry which is preliminary data.</text>
</comment>
<comment type="similarity">
    <text evidence="1 4">Belongs to the aldehyde dehydrogenase family.</text>
</comment>
<evidence type="ECO:0000256" key="4">
    <source>
        <dbReference type="RuleBase" id="RU003345"/>
    </source>
</evidence>
<dbReference type="GeneID" id="63786205"/>
<dbReference type="Pfam" id="PF00171">
    <property type="entry name" value="Aldedh"/>
    <property type="match status" value="1"/>
</dbReference>
<feature type="active site" evidence="3">
    <location>
        <position position="264"/>
    </location>
</feature>
<keyword evidence="7" id="KW-1185">Reference proteome</keyword>
<evidence type="ECO:0000256" key="1">
    <source>
        <dbReference type="ARBA" id="ARBA00009986"/>
    </source>
</evidence>
<name>A0A1Y2FAC0_PROLT</name>